<sequence>MSLLLTRLSKLCLSKPASVRSSLLLSNGFSSSSLLQSPPCNIIGARRCGPYFGTLIIFNANEDDSTYLEKKVPMELVVYNDATVTIGASHGWVATVNKDDGILRLRDDLNPYASYTDPRSIRLPPLVTLPHCQTQIITNVAMSCSSPEDEDCVIAVKFLGPQLSFCRPARSHSDWTNIRIENPCFFSSRVMFSKKYDMFRIPGSGGHIIGSWDLRRHKHDPVLQRLRFRKLPELLKTKRELLDFCCITEHLVESPAGETFLVKWYRKTAPARKTINGMVKMQTKTVMVFKLDEKGNAVYTQDIGDLYIFLSKSEPFCVPASSFPGMSSNRVEILDVNENVVVDLSDYSMTGGNARFGAPYSIPPQKLD</sequence>
<dbReference type="OrthoDB" id="1077580at2759"/>
<gene>
    <name evidence="2" type="ORF">C24_LOCUS25544</name>
</gene>
<evidence type="ECO:0000313" key="3">
    <source>
        <dbReference type="Proteomes" id="UP000434276"/>
    </source>
</evidence>
<feature type="domain" description="KIB1-4 beta-propeller" evidence="1">
    <location>
        <begin position="66"/>
        <end position="335"/>
    </location>
</feature>
<dbReference type="AlphaFoldDB" id="A0A5S9YE31"/>
<accession>A0A5S9YE31</accession>
<proteinExistence type="predicted"/>
<protein>
    <recommendedName>
        <fullName evidence="1">KIB1-4 beta-propeller domain-containing protein</fullName>
    </recommendedName>
</protein>
<dbReference type="Pfam" id="PF03478">
    <property type="entry name" value="Beta-prop_KIB1-4"/>
    <property type="match status" value="1"/>
</dbReference>
<dbReference type="Proteomes" id="UP000434276">
    <property type="component" value="Unassembled WGS sequence"/>
</dbReference>
<dbReference type="ExpressionAtlas" id="A0A5S9YE31">
    <property type="expression patterns" value="baseline and differential"/>
</dbReference>
<evidence type="ECO:0000259" key="1">
    <source>
        <dbReference type="Pfam" id="PF03478"/>
    </source>
</evidence>
<reference evidence="2 3" key="1">
    <citation type="submission" date="2019-12" db="EMBL/GenBank/DDBJ databases">
        <authorList>
            <person name="Jiao W.-B."/>
            <person name="Schneeberger K."/>
        </authorList>
    </citation>
    <scope>NUCLEOTIDE SEQUENCE [LARGE SCALE GENOMIC DNA]</scope>
    <source>
        <strain evidence="3">cv. C24</strain>
    </source>
</reference>
<dbReference type="PANTHER" id="PTHR31681:SF79">
    <property type="entry name" value="DUF295 DOMAIN-CONTAINING PROTEIN"/>
    <property type="match status" value="1"/>
</dbReference>
<name>A0A5S9YE31_ARATH</name>
<evidence type="ECO:0000313" key="2">
    <source>
        <dbReference type="EMBL" id="CAA0409775.1"/>
    </source>
</evidence>
<organism evidence="2 3">
    <name type="scientific">Arabidopsis thaliana</name>
    <name type="common">Mouse-ear cress</name>
    <dbReference type="NCBI Taxonomy" id="3702"/>
    <lineage>
        <taxon>Eukaryota</taxon>
        <taxon>Viridiplantae</taxon>
        <taxon>Streptophyta</taxon>
        <taxon>Embryophyta</taxon>
        <taxon>Tracheophyta</taxon>
        <taxon>Spermatophyta</taxon>
        <taxon>Magnoliopsida</taxon>
        <taxon>eudicotyledons</taxon>
        <taxon>Gunneridae</taxon>
        <taxon>Pentapetalae</taxon>
        <taxon>rosids</taxon>
        <taxon>malvids</taxon>
        <taxon>Brassicales</taxon>
        <taxon>Brassicaceae</taxon>
        <taxon>Camelineae</taxon>
        <taxon>Arabidopsis</taxon>
    </lineage>
</organism>
<dbReference type="EMBL" id="CACSHJ010000096">
    <property type="protein sequence ID" value="CAA0409775.1"/>
    <property type="molecule type" value="Genomic_DNA"/>
</dbReference>
<dbReference type="PANTHER" id="PTHR31681">
    <property type="entry name" value="C2H2-LIKE ZINC FINGER PROTEIN"/>
    <property type="match status" value="1"/>
</dbReference>
<dbReference type="InterPro" id="IPR005174">
    <property type="entry name" value="KIB1-4_b-propeller"/>
</dbReference>